<evidence type="ECO:0000256" key="1">
    <source>
        <dbReference type="ARBA" id="ARBA00022630"/>
    </source>
</evidence>
<dbReference type="GO" id="GO:0051213">
    <property type="term" value="F:dioxygenase activity"/>
    <property type="evidence" value="ECO:0007669"/>
    <property type="project" value="UniProtKB-KW"/>
</dbReference>
<keyword evidence="4" id="KW-0223">Dioxygenase</keyword>
<protein>
    <submittedName>
        <fullName evidence="4">2-nitropropane dioxygenase</fullName>
    </submittedName>
</protein>
<dbReference type="GO" id="GO:0018580">
    <property type="term" value="F:nitronate monooxygenase activity"/>
    <property type="evidence" value="ECO:0007669"/>
    <property type="project" value="InterPro"/>
</dbReference>
<dbReference type="EMBL" id="MU006780">
    <property type="protein sequence ID" value="KAF2643095.1"/>
    <property type="molecule type" value="Genomic_DNA"/>
</dbReference>
<sequence>MSSNAPLQTPLTKLLKIRHPIMLAGMDQVAGPQLVAAVCNAGGFGTLGGARYTPNMLREMIDELKEELHDKSAPFGVDLLIPQVGGSARKTNYDYTNGQLGELLDIVIESGAKLFVSAVGIPPTWAIEKLHNGGVLYMNMIGHPKHVHKACQAGADIICAQGGEAGGHTGDIPTYILTPACADICAQYKSPMTGQPPLLITAGGVSDGRSVAAALTMGASGVWVGTRFIVAKESKVADVWKKQVIDAGYDSCIKSTIWSGRPLRALSNPYLVDWETNRQSELKELLGKGIVPIHHELDQLHKEGKLTEEIEDAADVRPTGIVAGAVNKAGQTGAEIVEDMVRETVVALKSAGGFLNTTAKL</sequence>
<reference evidence="4" key="1">
    <citation type="journal article" date="2020" name="Stud. Mycol.">
        <title>101 Dothideomycetes genomes: a test case for predicting lifestyles and emergence of pathogens.</title>
        <authorList>
            <person name="Haridas S."/>
            <person name="Albert R."/>
            <person name="Binder M."/>
            <person name="Bloem J."/>
            <person name="Labutti K."/>
            <person name="Salamov A."/>
            <person name="Andreopoulos B."/>
            <person name="Baker S."/>
            <person name="Barry K."/>
            <person name="Bills G."/>
            <person name="Bluhm B."/>
            <person name="Cannon C."/>
            <person name="Castanera R."/>
            <person name="Culley D."/>
            <person name="Daum C."/>
            <person name="Ezra D."/>
            <person name="Gonzalez J."/>
            <person name="Henrissat B."/>
            <person name="Kuo A."/>
            <person name="Liang C."/>
            <person name="Lipzen A."/>
            <person name="Lutzoni F."/>
            <person name="Magnuson J."/>
            <person name="Mondo S."/>
            <person name="Nolan M."/>
            <person name="Ohm R."/>
            <person name="Pangilinan J."/>
            <person name="Park H.-J."/>
            <person name="Ramirez L."/>
            <person name="Alfaro M."/>
            <person name="Sun H."/>
            <person name="Tritt A."/>
            <person name="Yoshinaga Y."/>
            <person name="Zwiers L.-H."/>
            <person name="Turgeon B."/>
            <person name="Goodwin S."/>
            <person name="Spatafora J."/>
            <person name="Crous P."/>
            <person name="Grigoriev I."/>
        </authorList>
    </citation>
    <scope>NUCLEOTIDE SEQUENCE</scope>
    <source>
        <strain evidence="4">CBS 473.64</strain>
    </source>
</reference>
<dbReference type="PANTHER" id="PTHR32332">
    <property type="entry name" value="2-NITROPROPANE DIOXYGENASE"/>
    <property type="match status" value="1"/>
</dbReference>
<dbReference type="CDD" id="cd04730">
    <property type="entry name" value="NPD_like"/>
    <property type="match status" value="1"/>
</dbReference>
<dbReference type="InterPro" id="IPR004136">
    <property type="entry name" value="NMO"/>
</dbReference>
<evidence type="ECO:0000313" key="5">
    <source>
        <dbReference type="Proteomes" id="UP000799753"/>
    </source>
</evidence>
<organism evidence="4 5">
    <name type="scientific">Massarina eburnea CBS 473.64</name>
    <dbReference type="NCBI Taxonomy" id="1395130"/>
    <lineage>
        <taxon>Eukaryota</taxon>
        <taxon>Fungi</taxon>
        <taxon>Dikarya</taxon>
        <taxon>Ascomycota</taxon>
        <taxon>Pezizomycotina</taxon>
        <taxon>Dothideomycetes</taxon>
        <taxon>Pleosporomycetidae</taxon>
        <taxon>Pleosporales</taxon>
        <taxon>Massarineae</taxon>
        <taxon>Massarinaceae</taxon>
        <taxon>Massarina</taxon>
    </lineage>
</organism>
<evidence type="ECO:0000313" key="4">
    <source>
        <dbReference type="EMBL" id="KAF2643095.1"/>
    </source>
</evidence>
<dbReference type="SUPFAM" id="SSF51412">
    <property type="entry name" value="Inosine monophosphate dehydrogenase (IMPDH)"/>
    <property type="match status" value="1"/>
</dbReference>
<proteinExistence type="predicted"/>
<dbReference type="PANTHER" id="PTHR32332:SF31">
    <property type="entry name" value="2-NITROPROPANE DIOXYGENASE FAMILY, PUTATIVE (AFU_ORTHOLOGUE AFUA_2G09850)-RELATED"/>
    <property type="match status" value="1"/>
</dbReference>
<keyword evidence="3" id="KW-0560">Oxidoreductase</keyword>
<name>A0A6A6S652_9PLEO</name>
<dbReference type="AlphaFoldDB" id="A0A6A6S652"/>
<dbReference type="Proteomes" id="UP000799753">
    <property type="component" value="Unassembled WGS sequence"/>
</dbReference>
<evidence type="ECO:0000256" key="2">
    <source>
        <dbReference type="ARBA" id="ARBA00022643"/>
    </source>
</evidence>
<gene>
    <name evidence="4" type="ORF">P280DRAFT_467177</name>
</gene>
<dbReference type="Pfam" id="PF03060">
    <property type="entry name" value="NMO"/>
    <property type="match status" value="1"/>
</dbReference>
<keyword evidence="2" id="KW-0288">FMN</keyword>
<keyword evidence="5" id="KW-1185">Reference proteome</keyword>
<dbReference type="Gene3D" id="3.20.20.70">
    <property type="entry name" value="Aldolase class I"/>
    <property type="match status" value="1"/>
</dbReference>
<evidence type="ECO:0000256" key="3">
    <source>
        <dbReference type="ARBA" id="ARBA00023002"/>
    </source>
</evidence>
<dbReference type="InterPro" id="IPR013785">
    <property type="entry name" value="Aldolase_TIM"/>
</dbReference>
<keyword evidence="1" id="KW-0285">Flavoprotein</keyword>
<dbReference type="OrthoDB" id="10265891at2759"/>
<accession>A0A6A6S652</accession>